<dbReference type="InterPro" id="IPR029045">
    <property type="entry name" value="ClpP/crotonase-like_dom_sf"/>
</dbReference>
<dbReference type="Pfam" id="PF16113">
    <property type="entry name" value="ECH_2"/>
    <property type="match status" value="1"/>
</dbReference>
<dbReference type="NCBIfam" id="NF004127">
    <property type="entry name" value="PRK05617.1"/>
    <property type="match status" value="1"/>
</dbReference>
<evidence type="ECO:0000313" key="6">
    <source>
        <dbReference type="Proteomes" id="UP001191082"/>
    </source>
</evidence>
<evidence type="ECO:0000256" key="3">
    <source>
        <dbReference type="ARBA" id="ARBA00022801"/>
    </source>
</evidence>
<dbReference type="CDD" id="cd06558">
    <property type="entry name" value="crotonase-like"/>
    <property type="match status" value="1"/>
</dbReference>
<name>A0ABY2XDF4_9RHOB</name>
<sequence length="344" mass="36829">MSDISIRKAGRAGRITLTRPKALNALSHDMALQIDAALKEWATDDGVACVIFDAEGDKAFCAGGDIADLYHAGKAGNFDHARDFWRDEYRMNARIRAYPKPVVSFMQGFTMGGGVGIGCHAAHRVVDDSTRMAMPECGIGLVPDVGGTYLLACAPGQLGAWLGLTGHRMDAPQAIAAGFADHLIARENWASLIAELEADGDTGTLAAAAQPVSDPFADTRPEIDTLFAHDSVEAIRAALAASDSDLATSALKAMDRSSPISMAGTLAILRHLQSDGPAMQDALKQEYRFTWRSMQQGDFLEGIRAQIIDKDRSPTWRHALGDVTDQDIAAMLAPLDADELTFDA</sequence>
<proteinExistence type="predicted"/>
<organism evidence="5 6">
    <name type="scientific">Arenibacterium halophilum</name>
    <dbReference type="NCBI Taxonomy" id="2583821"/>
    <lineage>
        <taxon>Bacteria</taxon>
        <taxon>Pseudomonadati</taxon>
        <taxon>Pseudomonadota</taxon>
        <taxon>Alphaproteobacteria</taxon>
        <taxon>Rhodobacterales</taxon>
        <taxon>Paracoccaceae</taxon>
        <taxon>Arenibacterium</taxon>
    </lineage>
</organism>
<keyword evidence="3" id="KW-0378">Hydrolase</keyword>
<keyword evidence="6" id="KW-1185">Reference proteome</keyword>
<dbReference type="PANTHER" id="PTHR43176">
    <property type="entry name" value="3-HYDROXYISOBUTYRYL-COA HYDROLASE-RELATED"/>
    <property type="match status" value="1"/>
</dbReference>
<comment type="catalytic activity">
    <reaction evidence="1">
        <text>3-hydroxy-2-methylpropanoyl-CoA + H2O = 3-hydroxy-2-methylpropanoate + CoA + H(+)</text>
        <dbReference type="Rhea" id="RHEA:20888"/>
        <dbReference type="ChEBI" id="CHEBI:11805"/>
        <dbReference type="ChEBI" id="CHEBI:15377"/>
        <dbReference type="ChEBI" id="CHEBI:15378"/>
        <dbReference type="ChEBI" id="CHEBI:57287"/>
        <dbReference type="ChEBI" id="CHEBI:57340"/>
        <dbReference type="EC" id="3.1.2.4"/>
    </reaction>
</comment>
<dbReference type="EC" id="3.1.2.4" evidence="2"/>
<evidence type="ECO:0000256" key="2">
    <source>
        <dbReference type="ARBA" id="ARBA00011915"/>
    </source>
</evidence>
<dbReference type="InterPro" id="IPR032259">
    <property type="entry name" value="HIBYL-CoA-H"/>
</dbReference>
<dbReference type="RefSeq" id="WP_138861869.1">
    <property type="nucleotide sequence ID" value="NZ_VCPC01000001.1"/>
</dbReference>
<comment type="caution">
    <text evidence="5">The sequence shown here is derived from an EMBL/GenBank/DDBJ whole genome shotgun (WGS) entry which is preliminary data.</text>
</comment>
<reference evidence="5 6" key="1">
    <citation type="submission" date="2019-05" db="EMBL/GenBank/DDBJ databases">
        <title>Marivita sp. nov. isolated from sea sediment.</title>
        <authorList>
            <person name="Kim W."/>
        </authorList>
    </citation>
    <scope>NUCLEOTIDE SEQUENCE [LARGE SCALE GENOMIC DNA]</scope>
    <source>
        <strain evidence="5 6">CAU 1492</strain>
    </source>
</reference>
<dbReference type="InterPro" id="IPR045004">
    <property type="entry name" value="ECH_dom"/>
</dbReference>
<dbReference type="PANTHER" id="PTHR43176:SF3">
    <property type="entry name" value="3-HYDROXYISOBUTYRYL-COA HYDROLASE, MITOCHONDRIAL"/>
    <property type="match status" value="1"/>
</dbReference>
<dbReference type="EMBL" id="VCPC01000001">
    <property type="protein sequence ID" value="TMV14517.1"/>
    <property type="molecule type" value="Genomic_DNA"/>
</dbReference>
<dbReference type="Gene3D" id="3.90.226.10">
    <property type="entry name" value="2-enoyl-CoA Hydratase, Chain A, domain 1"/>
    <property type="match status" value="1"/>
</dbReference>
<protein>
    <recommendedName>
        <fullName evidence="2">3-hydroxyisobutyryl-CoA hydrolase</fullName>
        <ecNumber evidence="2">3.1.2.4</ecNumber>
    </recommendedName>
</protein>
<evidence type="ECO:0000313" key="5">
    <source>
        <dbReference type="EMBL" id="TMV14517.1"/>
    </source>
</evidence>
<accession>A0ABY2XDF4</accession>
<dbReference type="SUPFAM" id="SSF52096">
    <property type="entry name" value="ClpP/crotonase"/>
    <property type="match status" value="1"/>
</dbReference>
<feature type="domain" description="Enoyl-CoA hydratase/isomerase" evidence="4">
    <location>
        <begin position="13"/>
        <end position="331"/>
    </location>
</feature>
<dbReference type="Proteomes" id="UP001191082">
    <property type="component" value="Unassembled WGS sequence"/>
</dbReference>
<gene>
    <name evidence="5" type="ORF">FGK64_00570</name>
</gene>
<evidence type="ECO:0000256" key="1">
    <source>
        <dbReference type="ARBA" id="ARBA00001709"/>
    </source>
</evidence>
<evidence type="ECO:0000259" key="4">
    <source>
        <dbReference type="Pfam" id="PF16113"/>
    </source>
</evidence>